<dbReference type="InterPro" id="IPR011576">
    <property type="entry name" value="Pyridox_Oxase_N"/>
</dbReference>
<accession>A0A0R1HMZ0</accession>
<sequence length="133" mass="14570">MATLTDEMKQYVSDNLGYLATVDENGEPDLGPKMSLRVLDDHRLIYNEMTGKVIFSDIKANGKILAAFANKANLRGYRFGGHATPYTEGDYFDNAVAFSKANNLPAPIAAVVIDIDTIWTLDAGPKAGELYHE</sequence>
<keyword evidence="3" id="KW-1185">Reference proteome</keyword>
<dbReference type="PANTHER" id="PTHR40660:SF1">
    <property type="entry name" value="5'-PHOSPHATE OXIDASE PUTATIVE DOMAIN-CONTAINING PROTEIN-RELATED"/>
    <property type="match status" value="1"/>
</dbReference>
<dbReference type="EMBL" id="AZCX01000005">
    <property type="protein sequence ID" value="KRK47878.1"/>
    <property type="molecule type" value="Genomic_DNA"/>
</dbReference>
<dbReference type="OrthoDB" id="6196741at2"/>
<dbReference type="STRING" id="1302272.FC96_GL002083"/>
<dbReference type="InterPro" id="IPR012349">
    <property type="entry name" value="Split_barrel_FMN-bd"/>
</dbReference>
<dbReference type="AlphaFoldDB" id="A0A0R1HMZ0"/>
<dbReference type="PANTHER" id="PTHR40660">
    <property type="entry name" value="5'-PHOSPHATE OXIDASE PUTATIVE DOMAIN-CONTAINING PROTEIN-RELATED"/>
    <property type="match status" value="1"/>
</dbReference>
<name>A0A0R1HMZ0_9LACO</name>
<organism evidence="2 3">
    <name type="scientific">Secundilactobacillus kimchicus JCM 15530</name>
    <dbReference type="NCBI Taxonomy" id="1302272"/>
    <lineage>
        <taxon>Bacteria</taxon>
        <taxon>Bacillati</taxon>
        <taxon>Bacillota</taxon>
        <taxon>Bacilli</taxon>
        <taxon>Lactobacillales</taxon>
        <taxon>Lactobacillaceae</taxon>
        <taxon>Secundilactobacillus</taxon>
    </lineage>
</organism>
<dbReference type="SUPFAM" id="SSF50475">
    <property type="entry name" value="FMN-binding split barrel"/>
    <property type="match status" value="1"/>
</dbReference>
<protein>
    <submittedName>
        <fullName evidence="2">Pyridoxamine 5-phosphate oxidase-related FMN-binding protein</fullName>
    </submittedName>
</protein>
<dbReference type="Gene3D" id="2.30.110.10">
    <property type="entry name" value="Electron Transport, Fmn-binding Protein, Chain A"/>
    <property type="match status" value="1"/>
</dbReference>
<evidence type="ECO:0000313" key="2">
    <source>
        <dbReference type="EMBL" id="KRK47878.1"/>
    </source>
</evidence>
<evidence type="ECO:0000259" key="1">
    <source>
        <dbReference type="Pfam" id="PF01243"/>
    </source>
</evidence>
<dbReference type="Pfam" id="PF01243">
    <property type="entry name" value="PNPOx_N"/>
    <property type="match status" value="1"/>
</dbReference>
<feature type="domain" description="Pyridoxamine 5'-phosphate oxidase N-terminal" evidence="1">
    <location>
        <begin position="4"/>
        <end position="120"/>
    </location>
</feature>
<comment type="caution">
    <text evidence="2">The sequence shown here is derived from an EMBL/GenBank/DDBJ whole genome shotgun (WGS) entry which is preliminary data.</text>
</comment>
<dbReference type="Proteomes" id="UP000050911">
    <property type="component" value="Unassembled WGS sequence"/>
</dbReference>
<reference evidence="2 3" key="1">
    <citation type="journal article" date="2015" name="Genome Announc.">
        <title>Expanding the biotechnology potential of lactobacilli through comparative genomics of 213 strains and associated genera.</title>
        <authorList>
            <person name="Sun Z."/>
            <person name="Harris H.M."/>
            <person name="McCann A."/>
            <person name="Guo C."/>
            <person name="Argimon S."/>
            <person name="Zhang W."/>
            <person name="Yang X."/>
            <person name="Jeffery I.B."/>
            <person name="Cooney J.C."/>
            <person name="Kagawa T.F."/>
            <person name="Liu W."/>
            <person name="Song Y."/>
            <person name="Salvetti E."/>
            <person name="Wrobel A."/>
            <person name="Rasinkangas P."/>
            <person name="Parkhill J."/>
            <person name="Rea M.C."/>
            <person name="O'Sullivan O."/>
            <person name="Ritari J."/>
            <person name="Douillard F.P."/>
            <person name="Paul Ross R."/>
            <person name="Yang R."/>
            <person name="Briner A.E."/>
            <person name="Felis G.E."/>
            <person name="de Vos W.M."/>
            <person name="Barrangou R."/>
            <person name="Klaenhammer T.R."/>
            <person name="Caufield P.W."/>
            <person name="Cui Y."/>
            <person name="Zhang H."/>
            <person name="O'Toole P.W."/>
        </authorList>
    </citation>
    <scope>NUCLEOTIDE SEQUENCE [LARGE SCALE GENOMIC DNA]</scope>
    <source>
        <strain evidence="2 3">JCM 15530</strain>
    </source>
</reference>
<gene>
    <name evidence="2" type="ORF">FC96_GL002083</name>
</gene>
<dbReference type="PATRIC" id="fig|1302272.5.peg.2129"/>
<evidence type="ECO:0000313" key="3">
    <source>
        <dbReference type="Proteomes" id="UP000050911"/>
    </source>
</evidence>
<dbReference type="RefSeq" id="WP_054660915.1">
    <property type="nucleotide sequence ID" value="NZ_AZCX01000005.1"/>
</dbReference>
<proteinExistence type="predicted"/>